<proteinExistence type="predicted"/>
<gene>
    <name evidence="1" type="ORF">Lbru_1730</name>
</gene>
<sequence length="107" mass="12702">MIFELRLGMVGLLNAKIDKDQLAILLSKQDDFSLQHDYLHGKIEDQNNFFKRMIQVFYQSWQQKINSKEHINDLEILFSPSYKSFFPTNIPTIQGNQMNRSKENTYN</sequence>
<dbReference type="PATRIC" id="fig|29422.6.peg.1836"/>
<name>A0A0W0SH99_9GAMM</name>
<evidence type="ECO:0000313" key="2">
    <source>
        <dbReference type="Proteomes" id="UP000054742"/>
    </source>
</evidence>
<evidence type="ECO:0000313" key="1">
    <source>
        <dbReference type="EMBL" id="KTC82810.1"/>
    </source>
</evidence>
<protein>
    <submittedName>
        <fullName evidence="1">Uncharacterized protein</fullName>
    </submittedName>
</protein>
<comment type="caution">
    <text evidence="1">The sequence shown here is derived from an EMBL/GenBank/DDBJ whole genome shotgun (WGS) entry which is preliminary data.</text>
</comment>
<dbReference type="EMBL" id="LNXV01000020">
    <property type="protein sequence ID" value="KTC82810.1"/>
    <property type="molecule type" value="Genomic_DNA"/>
</dbReference>
<reference evidence="1 2" key="1">
    <citation type="submission" date="2015-11" db="EMBL/GenBank/DDBJ databases">
        <title>Genomic analysis of 38 Legionella species identifies large and diverse effector repertoires.</title>
        <authorList>
            <person name="Burstein D."/>
            <person name="Amaro F."/>
            <person name="Zusman T."/>
            <person name="Lifshitz Z."/>
            <person name="Cohen O."/>
            <person name="Gilbert J.A."/>
            <person name="Pupko T."/>
            <person name="Shuman H.A."/>
            <person name="Segal G."/>
        </authorList>
    </citation>
    <scope>NUCLEOTIDE SEQUENCE [LARGE SCALE GENOMIC DNA]</scope>
    <source>
        <strain evidence="1 2">ATCC 43878</strain>
    </source>
</reference>
<keyword evidence="2" id="KW-1185">Reference proteome</keyword>
<dbReference type="RefSeq" id="WP_058441800.1">
    <property type="nucleotide sequence ID" value="NZ_CAAAHU010000033.1"/>
</dbReference>
<accession>A0A0W0SH99</accession>
<dbReference type="AlphaFoldDB" id="A0A0W0SH99"/>
<organism evidence="1 2">
    <name type="scientific">Legionella brunensis</name>
    <dbReference type="NCBI Taxonomy" id="29422"/>
    <lineage>
        <taxon>Bacteria</taxon>
        <taxon>Pseudomonadati</taxon>
        <taxon>Pseudomonadota</taxon>
        <taxon>Gammaproteobacteria</taxon>
        <taxon>Legionellales</taxon>
        <taxon>Legionellaceae</taxon>
        <taxon>Legionella</taxon>
    </lineage>
</organism>
<dbReference type="Proteomes" id="UP000054742">
    <property type="component" value="Unassembled WGS sequence"/>
</dbReference>